<keyword evidence="6" id="KW-0547">Nucleotide-binding</keyword>
<dbReference type="EMBL" id="FIHA01000035">
    <property type="protein sequence ID" value="CYV01089.1"/>
    <property type="molecule type" value="Genomic_DNA"/>
</dbReference>
<evidence type="ECO:0000256" key="6">
    <source>
        <dbReference type="ARBA" id="ARBA00022741"/>
    </source>
</evidence>
<dbReference type="Pfam" id="PF00005">
    <property type="entry name" value="ABC_tran"/>
    <property type="match status" value="2"/>
</dbReference>
<evidence type="ECO:0000313" key="15">
    <source>
        <dbReference type="Proteomes" id="UP000072794"/>
    </source>
</evidence>
<comment type="similarity">
    <text evidence="2">Belongs to the ABC transporter superfamily.</text>
</comment>
<feature type="domain" description="ABC transporter" evidence="11">
    <location>
        <begin position="12"/>
        <end position="251"/>
    </location>
</feature>
<dbReference type="GO" id="GO:0042626">
    <property type="term" value="F:ATPase-coupled transmembrane transporter activity"/>
    <property type="evidence" value="ECO:0007669"/>
    <property type="project" value="TreeGrafter"/>
</dbReference>
<reference evidence="14 15" key="1">
    <citation type="submission" date="2016-02" db="EMBL/GenBank/DDBJ databases">
        <authorList>
            <consortium name="Pathogen Informatics"/>
        </authorList>
    </citation>
    <scope>NUCLEOTIDE SEQUENCE [LARGE SCALE GENOMIC DNA]</scope>
    <source>
        <strain evidence="12 14">LSS32</strain>
        <strain evidence="13 15">LSS52</strain>
    </source>
</reference>
<dbReference type="InterPro" id="IPR003593">
    <property type="entry name" value="AAA+_ATPase"/>
</dbReference>
<evidence type="ECO:0000256" key="3">
    <source>
        <dbReference type="ARBA" id="ARBA00022448"/>
    </source>
</evidence>
<evidence type="ECO:0000256" key="7">
    <source>
        <dbReference type="ARBA" id="ARBA00022840"/>
    </source>
</evidence>
<organism evidence="13 15">
    <name type="scientific">Streptococcus suis</name>
    <dbReference type="NCBI Taxonomy" id="1307"/>
    <lineage>
        <taxon>Bacteria</taxon>
        <taxon>Bacillati</taxon>
        <taxon>Bacillota</taxon>
        <taxon>Bacilli</taxon>
        <taxon>Lactobacillales</taxon>
        <taxon>Streptococcaceae</taxon>
        <taxon>Streptococcus</taxon>
    </lineage>
</organism>
<dbReference type="CDD" id="cd03225">
    <property type="entry name" value="ABC_cobalt_CbiO_domain1"/>
    <property type="match status" value="1"/>
</dbReference>
<dbReference type="Proteomes" id="UP000072794">
    <property type="component" value="Unassembled WGS sequence"/>
</dbReference>
<keyword evidence="3" id="KW-0813">Transport</keyword>
<keyword evidence="9" id="KW-0472">Membrane</keyword>
<keyword evidence="8" id="KW-1278">Translocase</keyword>
<dbReference type="GO" id="GO:0043190">
    <property type="term" value="C:ATP-binding cassette (ABC) transporter complex"/>
    <property type="evidence" value="ECO:0007669"/>
    <property type="project" value="TreeGrafter"/>
</dbReference>
<dbReference type="PANTHER" id="PTHR43553:SF23">
    <property type="entry name" value="ABC TRANSPORTER ATP-BINDING COMPONENT"/>
    <property type="match status" value="1"/>
</dbReference>
<accession>A0A0Z8GLV7</accession>
<comment type="function">
    <text evidence="10">Probably part of an ABC transporter complex. Responsible for energy coupling to the transport system.</text>
</comment>
<feature type="domain" description="ABC transporter" evidence="11">
    <location>
        <begin position="277"/>
        <end position="478"/>
    </location>
</feature>
<dbReference type="InterPro" id="IPR003439">
    <property type="entry name" value="ABC_transporter-like_ATP-bd"/>
</dbReference>
<dbReference type="InterPro" id="IPR015856">
    <property type="entry name" value="ABC_transpr_CbiO/EcfA_su"/>
</dbReference>
<evidence type="ECO:0000313" key="14">
    <source>
        <dbReference type="Proteomes" id="UP000072618"/>
    </source>
</evidence>
<protein>
    <submittedName>
        <fullName evidence="13">Cobalt ABC transporter ATPase</fullName>
        <ecNumber evidence="13">3.6.3.-</ecNumber>
    </submittedName>
</protein>
<evidence type="ECO:0000313" key="13">
    <source>
        <dbReference type="EMBL" id="CYV01089.1"/>
    </source>
</evidence>
<dbReference type="EC" id="3.6.3.-" evidence="13"/>
<keyword evidence="13" id="KW-0378">Hydrolase</keyword>
<proteinExistence type="inferred from homology"/>
<keyword evidence="4" id="KW-1003">Cell membrane</keyword>
<dbReference type="PROSITE" id="PS00211">
    <property type="entry name" value="ABC_TRANSPORTER_1"/>
    <property type="match status" value="2"/>
</dbReference>
<sequence length="478" mass="53396">MLFQFSHSRPAVTVKDLELTYPGADKPALSISDLTIPVGQCVVLCGQSGSGKSSFLKVLNGLVPEYYPAQLTGEVYLGEQDLRGTSLEELSRQVASVFQHPSTQFFHSQVLQELVFPCENQGLSREEITQRLDWVNDLFGLEPLYERRIFSLSGGQQQVLALAVATMQGSDVLVLDEPTAHLDQQGISKVQHILQTLKRQGKTIIIAEHRLSYLSHLADRYLYFQDGQLVSDYLAADFLSRTEECRQDMGLRCYDSAPYGRAIAERASQFISDEQGLLVENLSVSQSGNLLYQIEKLCLAPGQVVGLVGPNGSGKTSLAQFLVGLADDKKARISWQGQSLTSRQRLEKTAFVMQEVRLQLFSETVARELTLGQKDEKIDEDLVSRFRLEDLLARHPVSLSGGEQQRLMMVASLLADKEILVFDEPTSGLDLRQMQEVGRALLDVKKKNKLVLLISHDEELLELVCDKIVDIKQLRWGV</sequence>
<dbReference type="GO" id="GO:0005524">
    <property type="term" value="F:ATP binding"/>
    <property type="evidence" value="ECO:0007669"/>
    <property type="project" value="UniProtKB-KW"/>
</dbReference>
<dbReference type="Proteomes" id="UP000072618">
    <property type="component" value="Unassembled WGS sequence"/>
</dbReference>
<dbReference type="EMBL" id="FIGJ01000004">
    <property type="protein sequence ID" value="CYU41422.1"/>
    <property type="molecule type" value="Genomic_DNA"/>
</dbReference>
<gene>
    <name evidence="13" type="primary">ykoD_1</name>
    <name evidence="12" type="ORF">ERS132394_00460</name>
    <name evidence="13" type="ORF">ERS132414_01653</name>
</gene>
<evidence type="ECO:0000313" key="12">
    <source>
        <dbReference type="EMBL" id="CYU41422.1"/>
    </source>
</evidence>
<dbReference type="PROSITE" id="PS50893">
    <property type="entry name" value="ABC_TRANSPORTER_2"/>
    <property type="match status" value="2"/>
</dbReference>
<evidence type="ECO:0000259" key="11">
    <source>
        <dbReference type="PROSITE" id="PS50893"/>
    </source>
</evidence>
<dbReference type="InterPro" id="IPR017871">
    <property type="entry name" value="ABC_transporter-like_CS"/>
</dbReference>
<keyword evidence="7" id="KW-0067">ATP-binding</keyword>
<evidence type="ECO:0000256" key="2">
    <source>
        <dbReference type="ARBA" id="ARBA00005417"/>
    </source>
</evidence>
<evidence type="ECO:0000256" key="10">
    <source>
        <dbReference type="ARBA" id="ARBA00025157"/>
    </source>
</evidence>
<dbReference type="InterPro" id="IPR050095">
    <property type="entry name" value="ECF_ABC_transporter_ATP-bd"/>
</dbReference>
<keyword evidence="5" id="KW-0677">Repeat</keyword>
<name>A0A0Z8GLV7_STRSU</name>
<dbReference type="InterPro" id="IPR027417">
    <property type="entry name" value="P-loop_NTPase"/>
</dbReference>
<dbReference type="RefSeq" id="WP_044673643.1">
    <property type="nucleotide sequence ID" value="NZ_CEDY01000282.1"/>
</dbReference>
<dbReference type="GO" id="GO:0016887">
    <property type="term" value="F:ATP hydrolysis activity"/>
    <property type="evidence" value="ECO:0007669"/>
    <property type="project" value="InterPro"/>
</dbReference>
<evidence type="ECO:0000256" key="1">
    <source>
        <dbReference type="ARBA" id="ARBA00004202"/>
    </source>
</evidence>
<dbReference type="PANTHER" id="PTHR43553">
    <property type="entry name" value="HEAVY METAL TRANSPORTER"/>
    <property type="match status" value="1"/>
</dbReference>
<evidence type="ECO:0000256" key="4">
    <source>
        <dbReference type="ARBA" id="ARBA00022475"/>
    </source>
</evidence>
<evidence type="ECO:0000256" key="9">
    <source>
        <dbReference type="ARBA" id="ARBA00023136"/>
    </source>
</evidence>
<evidence type="ECO:0000256" key="5">
    <source>
        <dbReference type="ARBA" id="ARBA00022737"/>
    </source>
</evidence>
<dbReference type="SMART" id="SM00382">
    <property type="entry name" value="AAA"/>
    <property type="match status" value="2"/>
</dbReference>
<dbReference type="Gene3D" id="3.40.50.300">
    <property type="entry name" value="P-loop containing nucleotide triphosphate hydrolases"/>
    <property type="match status" value="2"/>
</dbReference>
<evidence type="ECO:0000256" key="8">
    <source>
        <dbReference type="ARBA" id="ARBA00022967"/>
    </source>
</evidence>
<comment type="subcellular location">
    <subcellularLocation>
        <location evidence="1">Cell membrane</location>
        <topology evidence="1">Peripheral membrane protein</topology>
    </subcellularLocation>
</comment>
<dbReference type="SUPFAM" id="SSF52540">
    <property type="entry name" value="P-loop containing nucleoside triphosphate hydrolases"/>
    <property type="match status" value="2"/>
</dbReference>
<dbReference type="AlphaFoldDB" id="A0A0Z8GLV7"/>